<reference evidence="2" key="1">
    <citation type="journal article" date="2022" name="bioRxiv">
        <title>Sequencing and chromosome-scale assembly of the giantPleurodeles waltlgenome.</title>
        <authorList>
            <person name="Brown T."/>
            <person name="Elewa A."/>
            <person name="Iarovenko S."/>
            <person name="Subramanian E."/>
            <person name="Araus A.J."/>
            <person name="Petzold A."/>
            <person name="Susuki M."/>
            <person name="Suzuki K.-i.T."/>
            <person name="Hayashi T."/>
            <person name="Toyoda A."/>
            <person name="Oliveira C."/>
            <person name="Osipova E."/>
            <person name="Leigh N.D."/>
            <person name="Simon A."/>
            <person name="Yun M.H."/>
        </authorList>
    </citation>
    <scope>NUCLEOTIDE SEQUENCE</scope>
    <source>
        <strain evidence="2">20211129_DDA</strain>
        <tissue evidence="2">Liver</tissue>
    </source>
</reference>
<comment type="caution">
    <text evidence="2">The sequence shown here is derived from an EMBL/GenBank/DDBJ whole genome shotgun (WGS) entry which is preliminary data.</text>
</comment>
<name>A0AAV7LQM8_PLEWA</name>
<dbReference type="AlphaFoldDB" id="A0AAV7LQM8"/>
<keyword evidence="3" id="KW-1185">Reference proteome</keyword>
<evidence type="ECO:0000256" key="1">
    <source>
        <dbReference type="SAM" id="MobiDB-lite"/>
    </source>
</evidence>
<evidence type="ECO:0000313" key="3">
    <source>
        <dbReference type="Proteomes" id="UP001066276"/>
    </source>
</evidence>
<dbReference type="EMBL" id="JANPWB010000015">
    <property type="protein sequence ID" value="KAJ1092719.1"/>
    <property type="molecule type" value="Genomic_DNA"/>
</dbReference>
<sequence length="92" mass="10224">MGRGGMADRGTARRSLQQDWGVAARMGRPREREASGGKQVLCLHLSTLGDPVRQLLSAARVHGPFKLDVYEIRITADFSEETNERRKGFLAI</sequence>
<gene>
    <name evidence="2" type="ORF">NDU88_005829</name>
</gene>
<organism evidence="2 3">
    <name type="scientific">Pleurodeles waltl</name>
    <name type="common">Iberian ribbed newt</name>
    <dbReference type="NCBI Taxonomy" id="8319"/>
    <lineage>
        <taxon>Eukaryota</taxon>
        <taxon>Metazoa</taxon>
        <taxon>Chordata</taxon>
        <taxon>Craniata</taxon>
        <taxon>Vertebrata</taxon>
        <taxon>Euteleostomi</taxon>
        <taxon>Amphibia</taxon>
        <taxon>Batrachia</taxon>
        <taxon>Caudata</taxon>
        <taxon>Salamandroidea</taxon>
        <taxon>Salamandridae</taxon>
        <taxon>Pleurodelinae</taxon>
        <taxon>Pleurodeles</taxon>
    </lineage>
</organism>
<feature type="region of interest" description="Disordered" evidence="1">
    <location>
        <begin position="1"/>
        <end position="36"/>
    </location>
</feature>
<dbReference type="Proteomes" id="UP001066276">
    <property type="component" value="Chromosome 11"/>
</dbReference>
<protein>
    <submittedName>
        <fullName evidence="2">Uncharacterized protein</fullName>
    </submittedName>
</protein>
<proteinExistence type="predicted"/>
<evidence type="ECO:0000313" key="2">
    <source>
        <dbReference type="EMBL" id="KAJ1092719.1"/>
    </source>
</evidence>
<accession>A0AAV7LQM8</accession>